<evidence type="ECO:0008006" key="4">
    <source>
        <dbReference type="Google" id="ProtNLM"/>
    </source>
</evidence>
<feature type="region of interest" description="Disordered" evidence="1">
    <location>
        <begin position="61"/>
        <end position="84"/>
    </location>
</feature>
<evidence type="ECO:0000313" key="3">
    <source>
        <dbReference type="Proteomes" id="UP000195062"/>
    </source>
</evidence>
<proteinExistence type="predicted"/>
<protein>
    <recommendedName>
        <fullName evidence="4">Thymidylate kinase</fullName>
    </recommendedName>
</protein>
<dbReference type="InterPro" id="IPR027417">
    <property type="entry name" value="P-loop_NTPase"/>
</dbReference>
<dbReference type="EMBL" id="MDHH01000004">
    <property type="protein sequence ID" value="OUE00867.1"/>
    <property type="molecule type" value="Genomic_DNA"/>
</dbReference>
<name>A0A251XEX4_CLAMM</name>
<keyword evidence="3" id="KW-1185">Reference proteome</keyword>
<dbReference type="Gene3D" id="3.40.50.300">
    <property type="entry name" value="P-loop containing nucleotide triphosphate hydrolases"/>
    <property type="match status" value="1"/>
</dbReference>
<feature type="compositionally biased region" description="Basic and acidic residues" evidence="1">
    <location>
        <begin position="61"/>
        <end position="76"/>
    </location>
</feature>
<accession>A0A251XEX4</accession>
<organism evidence="2 3">
    <name type="scientific">Clavibacter michiganensis subsp. michiganensis</name>
    <dbReference type="NCBI Taxonomy" id="33013"/>
    <lineage>
        <taxon>Bacteria</taxon>
        <taxon>Bacillati</taxon>
        <taxon>Actinomycetota</taxon>
        <taxon>Actinomycetes</taxon>
        <taxon>Micrococcales</taxon>
        <taxon>Microbacteriaceae</taxon>
        <taxon>Clavibacter</taxon>
    </lineage>
</organism>
<evidence type="ECO:0000313" key="2">
    <source>
        <dbReference type="EMBL" id="OUE00867.1"/>
    </source>
</evidence>
<gene>
    <name evidence="2" type="ORF">CMMCAS07_15625</name>
</gene>
<evidence type="ECO:0000256" key="1">
    <source>
        <dbReference type="SAM" id="MobiDB-lite"/>
    </source>
</evidence>
<dbReference type="AlphaFoldDB" id="A0A251XEX4"/>
<reference evidence="2 3" key="1">
    <citation type="submission" date="2016-08" db="EMBL/GenBank/DDBJ databases">
        <title>Genome sequence of Clavibacter michiganensis subsp. michiganensis strain CASJ007.</title>
        <authorList>
            <person name="Thapa S.P."/>
            <person name="Coaker G."/>
        </authorList>
    </citation>
    <scope>NUCLEOTIDE SEQUENCE [LARGE SCALE GENOMIC DNA]</scope>
    <source>
        <strain evidence="2">CASJ007</strain>
    </source>
</reference>
<sequence length="84" mass="9388">MLHADTATLRDRIQHDADLGPSAFRFSRVEPYAEAARTWLHADAEVVDTTRITPAEAADRIAGRSSRERLAPDPRQARSCSVTW</sequence>
<dbReference type="Proteomes" id="UP000195062">
    <property type="component" value="Unassembled WGS sequence"/>
</dbReference>
<comment type="caution">
    <text evidence="2">The sequence shown here is derived from an EMBL/GenBank/DDBJ whole genome shotgun (WGS) entry which is preliminary data.</text>
</comment>